<dbReference type="Gene3D" id="2.40.50.200">
    <property type="entry name" value="Bacterial OB-fold"/>
    <property type="match status" value="1"/>
</dbReference>
<gene>
    <name evidence="3" type="ORF">GGD88_002795</name>
</gene>
<dbReference type="EMBL" id="JACIGI010000026">
    <property type="protein sequence ID" value="MBB4287051.1"/>
    <property type="molecule type" value="Genomic_DNA"/>
</dbReference>
<evidence type="ECO:0000313" key="3">
    <source>
        <dbReference type="EMBL" id="MBB4287051.1"/>
    </source>
</evidence>
<name>A0A7W6S1L7_9PROT</name>
<dbReference type="InterPro" id="IPR005220">
    <property type="entry name" value="CarO-like"/>
</dbReference>
<keyword evidence="4" id="KW-1185">Reference proteome</keyword>
<evidence type="ECO:0000256" key="1">
    <source>
        <dbReference type="ARBA" id="ARBA00022729"/>
    </source>
</evidence>
<keyword evidence="1 2" id="KW-0732">Signal</keyword>
<dbReference type="Proteomes" id="UP000555728">
    <property type="component" value="Unassembled WGS sequence"/>
</dbReference>
<reference evidence="3 4" key="1">
    <citation type="submission" date="2020-08" db="EMBL/GenBank/DDBJ databases">
        <title>Genome sequencing of Purple Non-Sulfur Bacteria from various extreme environments.</title>
        <authorList>
            <person name="Mayer M."/>
        </authorList>
    </citation>
    <scope>NUCLEOTIDE SEQUENCE [LARGE SCALE GENOMIC DNA]</scope>
    <source>
        <strain evidence="3 4">JA135</strain>
    </source>
</reference>
<feature type="chain" id="PRO_5030762817" evidence="2">
    <location>
        <begin position="25"/>
        <end position="114"/>
    </location>
</feature>
<evidence type="ECO:0000256" key="2">
    <source>
        <dbReference type="SAM" id="SignalP"/>
    </source>
</evidence>
<accession>A0A7W6S1L7</accession>
<dbReference type="InterPro" id="IPR036700">
    <property type="entry name" value="BOBF_sf"/>
</dbReference>
<dbReference type="AlphaFoldDB" id="A0A7W6S1L7"/>
<proteinExistence type="predicted"/>
<sequence length="114" mass="12141">MLPTLARPWAIVAALTVTAGAVQAETVTPIGALQPGTVVTVQGTVERVTDEDEFRLADDSGRIEVYVGPNIVPARAGDRVTVRGIVDDDGPPEIYAREMVLPDGSVVRFPRSDE</sequence>
<dbReference type="RefSeq" id="WP_184436424.1">
    <property type="nucleotide sequence ID" value="NZ_JACIGI010000026.1"/>
</dbReference>
<dbReference type="NCBIfam" id="NF033674">
    <property type="entry name" value="stress_OB_fold"/>
    <property type="match status" value="1"/>
</dbReference>
<organism evidence="3 4">
    <name type="scientific">Roseospira goensis</name>
    <dbReference type="NCBI Taxonomy" id="391922"/>
    <lineage>
        <taxon>Bacteria</taxon>
        <taxon>Pseudomonadati</taxon>
        <taxon>Pseudomonadota</taxon>
        <taxon>Alphaproteobacteria</taxon>
        <taxon>Rhodospirillales</taxon>
        <taxon>Rhodospirillaceae</taxon>
        <taxon>Roseospira</taxon>
    </lineage>
</organism>
<feature type="signal peptide" evidence="2">
    <location>
        <begin position="1"/>
        <end position="24"/>
    </location>
</feature>
<comment type="caution">
    <text evidence="3">The sequence shown here is derived from an EMBL/GenBank/DDBJ whole genome shotgun (WGS) entry which is preliminary data.</text>
</comment>
<evidence type="ECO:0000313" key="4">
    <source>
        <dbReference type="Proteomes" id="UP000555728"/>
    </source>
</evidence>
<dbReference type="SUPFAM" id="SSF101756">
    <property type="entry name" value="Hypothetical protein YgiW"/>
    <property type="match status" value="1"/>
</dbReference>
<protein>
    <submittedName>
        <fullName evidence="3">Uncharacterized protein YdeI (BOF family)</fullName>
    </submittedName>
</protein>